<dbReference type="GO" id="GO:0016874">
    <property type="term" value="F:ligase activity"/>
    <property type="evidence" value="ECO:0007669"/>
    <property type="project" value="UniProtKB-KW"/>
</dbReference>
<dbReference type="EMBL" id="JBHSZV010000041">
    <property type="protein sequence ID" value="MFC7063268.1"/>
    <property type="molecule type" value="Genomic_DNA"/>
</dbReference>
<feature type="region of interest" description="Disordered" evidence="1">
    <location>
        <begin position="1"/>
        <end position="29"/>
    </location>
</feature>
<dbReference type="InterPro" id="IPR029045">
    <property type="entry name" value="ClpP/crotonase-like_dom_sf"/>
</dbReference>
<dbReference type="InterPro" id="IPR011763">
    <property type="entry name" value="COA_CT_C"/>
</dbReference>
<reference evidence="5" key="1">
    <citation type="journal article" date="2019" name="Int. J. Syst. Evol. Microbiol.">
        <title>The Global Catalogue of Microorganisms (GCM) 10K type strain sequencing project: providing services to taxonomists for standard genome sequencing and annotation.</title>
        <authorList>
            <consortium name="The Broad Institute Genomics Platform"/>
            <consortium name="The Broad Institute Genome Sequencing Center for Infectious Disease"/>
            <person name="Wu L."/>
            <person name="Ma J."/>
        </authorList>
    </citation>
    <scope>NUCLEOTIDE SEQUENCE [LARGE SCALE GENOMIC DNA]</scope>
    <source>
        <strain evidence="5">CGMCC 4.1621</strain>
    </source>
</reference>
<keyword evidence="5" id="KW-1185">Reference proteome</keyword>
<dbReference type="InterPro" id="IPR011762">
    <property type="entry name" value="COA_CT_N"/>
</dbReference>
<feature type="domain" description="CoA carboxyltransferase N-terminal" evidence="2">
    <location>
        <begin position="1"/>
        <end position="250"/>
    </location>
</feature>
<dbReference type="EC" id="6.-.-.-" evidence="4"/>
<gene>
    <name evidence="4" type="ORF">ACFQIC_15745</name>
</gene>
<dbReference type="Proteomes" id="UP001596410">
    <property type="component" value="Unassembled WGS sequence"/>
</dbReference>
<dbReference type="RefSeq" id="WP_204711789.1">
    <property type="nucleotide sequence ID" value="NZ_JBHSZV010000041.1"/>
</dbReference>
<evidence type="ECO:0000256" key="1">
    <source>
        <dbReference type="SAM" id="MobiDB-lite"/>
    </source>
</evidence>
<evidence type="ECO:0000313" key="5">
    <source>
        <dbReference type="Proteomes" id="UP001596410"/>
    </source>
</evidence>
<evidence type="ECO:0000313" key="4">
    <source>
        <dbReference type="EMBL" id="MFC7063268.1"/>
    </source>
</evidence>
<accession>A0ABW2EM66</accession>
<dbReference type="PANTHER" id="PTHR43842">
    <property type="entry name" value="PROPIONYL-COA CARBOXYLASE BETA CHAIN"/>
    <property type="match status" value="1"/>
</dbReference>
<feature type="compositionally biased region" description="Basic and acidic residues" evidence="1">
    <location>
        <begin position="8"/>
        <end position="19"/>
    </location>
</feature>
<dbReference type="PROSITE" id="PS50980">
    <property type="entry name" value="COA_CT_NTER"/>
    <property type="match status" value="1"/>
</dbReference>
<dbReference type="InterPro" id="IPR034733">
    <property type="entry name" value="AcCoA_carboxyl_beta"/>
</dbReference>
<organism evidence="4 5">
    <name type="scientific">Halobacillus seohaensis</name>
    <dbReference type="NCBI Taxonomy" id="447421"/>
    <lineage>
        <taxon>Bacteria</taxon>
        <taxon>Bacillati</taxon>
        <taxon>Bacillota</taxon>
        <taxon>Bacilli</taxon>
        <taxon>Bacillales</taxon>
        <taxon>Bacillaceae</taxon>
        <taxon>Halobacillus</taxon>
    </lineage>
</organism>
<dbReference type="Gene3D" id="3.90.226.10">
    <property type="entry name" value="2-enoyl-CoA Hydratase, Chain A, domain 1"/>
    <property type="match status" value="2"/>
</dbReference>
<keyword evidence="4" id="KW-0436">Ligase</keyword>
<sequence>MDGYVKQLQEKKDEAIQKSEHKKRKKGSLSARERINLLADEGSFLELGGLAHSSVPGMETKTPADGLVGGLIKVEGREAVVQAMDVSVLSGTEGEVHLRKSEYFQSYAKKRKLPIFNLCEGGGLRMPDGMGSDGISDKLFPSTLLDHSRETPILTAILGESYGGPTWMAVTSDFVTQVKGSGMAVAGPRMLEMASGENLTAEELGGPEIHAKYTGQIDHIANSEHEAMDALRRFFRYLPSHSGETPSLSEEPRNVKDGDVEFGTIVPENNRRAYDMEKVIRVLVDQDSYMDFRSFYGKALVTGLARLNGRTVGIIANQPIYMAGSPGPEECDKAVDFICLCDSYHIPLLFLHDTPGFRVSSNAEKQKMPSKIMNWNTALAKSTVPKYSVVIRKSIGAAYGNMCGPGMGADVVAAWPSAEINFTGPEVGVNVVYGRQIQQSDNPKAERESLLEQWAFDSSPYKAAGKFLIEDVIEPSQTRAFLMRLLESATSAGPIKSERRLAEWPMSQ</sequence>
<comment type="caution">
    <text evidence="4">The sequence shown here is derived from an EMBL/GenBank/DDBJ whole genome shotgun (WGS) entry which is preliminary data.</text>
</comment>
<dbReference type="Pfam" id="PF01039">
    <property type="entry name" value="Carboxyl_trans"/>
    <property type="match status" value="1"/>
</dbReference>
<dbReference type="InterPro" id="IPR051047">
    <property type="entry name" value="AccD/PCCB"/>
</dbReference>
<feature type="domain" description="CoA carboxyltransferase C-terminal" evidence="3">
    <location>
        <begin position="255"/>
        <end position="497"/>
    </location>
</feature>
<dbReference type="SUPFAM" id="SSF52096">
    <property type="entry name" value="ClpP/crotonase"/>
    <property type="match status" value="2"/>
</dbReference>
<dbReference type="PROSITE" id="PS50989">
    <property type="entry name" value="COA_CT_CTER"/>
    <property type="match status" value="1"/>
</dbReference>
<dbReference type="PANTHER" id="PTHR43842:SF2">
    <property type="entry name" value="PROPIONYL-COA CARBOXYLASE BETA CHAIN, MITOCHONDRIAL"/>
    <property type="match status" value="1"/>
</dbReference>
<name>A0ABW2EM66_9BACI</name>
<evidence type="ECO:0000259" key="2">
    <source>
        <dbReference type="PROSITE" id="PS50980"/>
    </source>
</evidence>
<proteinExistence type="predicted"/>
<evidence type="ECO:0000259" key="3">
    <source>
        <dbReference type="PROSITE" id="PS50989"/>
    </source>
</evidence>
<protein>
    <submittedName>
        <fullName evidence="4">Acyl-CoA carboxylase subunit beta</fullName>
        <ecNumber evidence="4">6.-.-.-</ecNumber>
    </submittedName>
</protein>